<dbReference type="PRINTS" id="PR00195">
    <property type="entry name" value="DYNAMIN"/>
</dbReference>
<organism evidence="2 3">
    <name type="scientific">Nepenthes gracilis</name>
    <name type="common">Slender pitcher plant</name>
    <dbReference type="NCBI Taxonomy" id="150966"/>
    <lineage>
        <taxon>Eukaryota</taxon>
        <taxon>Viridiplantae</taxon>
        <taxon>Streptophyta</taxon>
        <taxon>Embryophyta</taxon>
        <taxon>Tracheophyta</taxon>
        <taxon>Spermatophyta</taxon>
        <taxon>Magnoliopsida</taxon>
        <taxon>eudicotyledons</taxon>
        <taxon>Gunneridae</taxon>
        <taxon>Pentapetalae</taxon>
        <taxon>Caryophyllales</taxon>
        <taxon>Nepenthaceae</taxon>
        <taxon>Nepenthes</taxon>
    </lineage>
</organism>
<dbReference type="AlphaFoldDB" id="A0AAD3SSB0"/>
<dbReference type="InterPro" id="IPR027417">
    <property type="entry name" value="P-loop_NTPase"/>
</dbReference>
<dbReference type="EMBL" id="BSYO01000016">
    <property type="protein sequence ID" value="GMH16207.1"/>
    <property type="molecule type" value="Genomic_DNA"/>
</dbReference>
<feature type="domain" description="Dynamin N-terminal" evidence="1">
    <location>
        <begin position="55"/>
        <end position="85"/>
    </location>
</feature>
<evidence type="ECO:0000313" key="3">
    <source>
        <dbReference type="Proteomes" id="UP001279734"/>
    </source>
</evidence>
<comment type="caution">
    <text evidence="2">The sequence shown here is derived from an EMBL/GenBank/DDBJ whole genome shotgun (WGS) entry which is preliminary data.</text>
</comment>
<dbReference type="Proteomes" id="UP001279734">
    <property type="component" value="Unassembled WGS sequence"/>
</dbReference>
<sequence length="157" mass="17443">MKDAATTRKALTLTEECSTDRSGKMVSNEVLGPCVYGGDEYDNIFSSLWEAPPSVAVVGVQSSRKSSVLESIVGNDFLPRGSALCLVLQVLPCASVLTLKVIDRPFSHWILELEGPAPLWVWPWISCGKFFKQRRLGRSLTIFEDMVHSRFIVLLVK</sequence>
<accession>A0AAD3SSB0</accession>
<dbReference type="SUPFAM" id="SSF52540">
    <property type="entry name" value="P-loop containing nucleoside triphosphate hydrolases"/>
    <property type="match status" value="1"/>
</dbReference>
<evidence type="ECO:0000259" key="1">
    <source>
        <dbReference type="Pfam" id="PF00350"/>
    </source>
</evidence>
<keyword evidence="3" id="KW-1185">Reference proteome</keyword>
<dbReference type="Gene3D" id="3.40.50.300">
    <property type="entry name" value="P-loop containing nucleotide triphosphate hydrolases"/>
    <property type="match status" value="1"/>
</dbReference>
<evidence type="ECO:0000313" key="2">
    <source>
        <dbReference type="EMBL" id="GMH16207.1"/>
    </source>
</evidence>
<dbReference type="InterPro" id="IPR045063">
    <property type="entry name" value="Dynamin_N"/>
</dbReference>
<proteinExistence type="predicted"/>
<protein>
    <recommendedName>
        <fullName evidence="1">Dynamin N-terminal domain-containing protein</fullName>
    </recommendedName>
</protein>
<dbReference type="InterPro" id="IPR022812">
    <property type="entry name" value="Dynamin"/>
</dbReference>
<reference evidence="2" key="1">
    <citation type="submission" date="2023-05" db="EMBL/GenBank/DDBJ databases">
        <title>Nepenthes gracilis genome sequencing.</title>
        <authorList>
            <person name="Fukushima K."/>
        </authorList>
    </citation>
    <scope>NUCLEOTIDE SEQUENCE</scope>
    <source>
        <strain evidence="2">SING2019-196</strain>
    </source>
</reference>
<name>A0AAD3SSB0_NEPGR</name>
<dbReference type="Pfam" id="PF00350">
    <property type="entry name" value="Dynamin_N"/>
    <property type="match status" value="1"/>
</dbReference>
<gene>
    <name evidence="2" type="ORF">Nepgr_018048</name>
</gene>